<name>A0ABR1BF51_POLSC</name>
<proteinExistence type="predicted"/>
<accession>A0ABR1BF51</accession>
<evidence type="ECO:0000256" key="1">
    <source>
        <dbReference type="SAM" id="MobiDB-lite"/>
    </source>
</evidence>
<reference evidence="2 3" key="1">
    <citation type="submission" date="2023-09" db="EMBL/GenBank/DDBJ databases">
        <title>Genomes of two closely related lineages of the louse Polyplax serrata with different host specificities.</title>
        <authorList>
            <person name="Martinu J."/>
            <person name="Tarabai H."/>
            <person name="Stefka J."/>
            <person name="Hypsa V."/>
        </authorList>
    </citation>
    <scope>NUCLEOTIDE SEQUENCE [LARGE SCALE GENOMIC DNA]</scope>
    <source>
        <strain evidence="2">98ZLc_SE</strain>
    </source>
</reference>
<dbReference type="EMBL" id="JAWJWF010000001">
    <property type="protein sequence ID" value="KAK6641947.1"/>
    <property type="molecule type" value="Genomic_DNA"/>
</dbReference>
<gene>
    <name evidence="2" type="ORF">RUM44_013667</name>
</gene>
<evidence type="ECO:0000313" key="2">
    <source>
        <dbReference type="EMBL" id="KAK6641947.1"/>
    </source>
</evidence>
<feature type="region of interest" description="Disordered" evidence="1">
    <location>
        <begin position="43"/>
        <end position="65"/>
    </location>
</feature>
<evidence type="ECO:0000313" key="3">
    <source>
        <dbReference type="Proteomes" id="UP001359485"/>
    </source>
</evidence>
<dbReference type="Proteomes" id="UP001359485">
    <property type="component" value="Unassembled WGS sequence"/>
</dbReference>
<feature type="compositionally biased region" description="Basic and acidic residues" evidence="1">
    <location>
        <begin position="43"/>
        <end position="58"/>
    </location>
</feature>
<comment type="caution">
    <text evidence="2">The sequence shown here is derived from an EMBL/GenBank/DDBJ whole genome shotgun (WGS) entry which is preliminary data.</text>
</comment>
<protein>
    <submittedName>
        <fullName evidence="2">Uncharacterized protein</fullName>
    </submittedName>
</protein>
<keyword evidence="3" id="KW-1185">Reference proteome</keyword>
<organism evidence="2 3">
    <name type="scientific">Polyplax serrata</name>
    <name type="common">Common mouse louse</name>
    <dbReference type="NCBI Taxonomy" id="468196"/>
    <lineage>
        <taxon>Eukaryota</taxon>
        <taxon>Metazoa</taxon>
        <taxon>Ecdysozoa</taxon>
        <taxon>Arthropoda</taxon>
        <taxon>Hexapoda</taxon>
        <taxon>Insecta</taxon>
        <taxon>Pterygota</taxon>
        <taxon>Neoptera</taxon>
        <taxon>Paraneoptera</taxon>
        <taxon>Psocodea</taxon>
        <taxon>Troctomorpha</taxon>
        <taxon>Phthiraptera</taxon>
        <taxon>Anoplura</taxon>
        <taxon>Polyplacidae</taxon>
        <taxon>Polyplax</taxon>
    </lineage>
</organism>
<sequence>MQMTRAEKSFHLREKLEISSSNQAVVDRDLGRKKNRKEMCLGEYRETGGRQADEEAKTGRAQTESLRQSVVACTEIGRQRKSQ</sequence>